<dbReference type="Proteomes" id="UP000327000">
    <property type="component" value="Unassembled WGS sequence"/>
</dbReference>
<dbReference type="PANTHER" id="PTHR46649:SF4">
    <property type="entry name" value="HALOACID DEHALOGENASE-LIKE HYDROLASE (HAD) SUPERFAMILY PROTEIN"/>
    <property type="match status" value="1"/>
</dbReference>
<name>A0A5N5W472_STRMB</name>
<dbReference type="InterPro" id="IPR006439">
    <property type="entry name" value="HAD-SF_hydro_IA"/>
</dbReference>
<dbReference type="RefSeq" id="WP_152264923.1">
    <property type="nucleotide sequence ID" value="NZ_VOKX01000098.1"/>
</dbReference>
<comment type="caution">
    <text evidence="1">The sequence shown here is derived from an EMBL/GenBank/DDBJ whole genome shotgun (WGS) entry which is preliminary data.</text>
</comment>
<evidence type="ECO:0000313" key="2">
    <source>
        <dbReference type="Proteomes" id="UP000327000"/>
    </source>
</evidence>
<keyword evidence="1" id="KW-0378">Hydrolase</keyword>
<dbReference type="SFLD" id="SFLDS00003">
    <property type="entry name" value="Haloacid_Dehalogenase"/>
    <property type="match status" value="1"/>
</dbReference>
<protein>
    <submittedName>
        <fullName evidence="1">HAD-IA family hydrolase</fullName>
    </submittedName>
</protein>
<dbReference type="Pfam" id="PF00702">
    <property type="entry name" value="Hydrolase"/>
    <property type="match status" value="1"/>
</dbReference>
<dbReference type="InterPro" id="IPR023214">
    <property type="entry name" value="HAD_sf"/>
</dbReference>
<evidence type="ECO:0000313" key="1">
    <source>
        <dbReference type="EMBL" id="KAB7836879.1"/>
    </source>
</evidence>
<dbReference type="SUPFAM" id="SSF56784">
    <property type="entry name" value="HAD-like"/>
    <property type="match status" value="1"/>
</dbReference>
<dbReference type="EMBL" id="VOKX01000098">
    <property type="protein sequence ID" value="KAB7836879.1"/>
    <property type="molecule type" value="Genomic_DNA"/>
</dbReference>
<gene>
    <name evidence="1" type="ORF">FRZ00_24150</name>
</gene>
<dbReference type="PRINTS" id="PR00413">
    <property type="entry name" value="HADHALOGNASE"/>
</dbReference>
<accession>A0A5N5W472</accession>
<dbReference type="Gene3D" id="3.40.50.1000">
    <property type="entry name" value="HAD superfamily/HAD-like"/>
    <property type="match status" value="1"/>
</dbReference>
<dbReference type="SFLD" id="SFLDG01129">
    <property type="entry name" value="C1.5:_HAD__Beta-PGM__Phosphata"/>
    <property type="match status" value="1"/>
</dbReference>
<dbReference type="GO" id="GO:0016787">
    <property type="term" value="F:hydrolase activity"/>
    <property type="evidence" value="ECO:0007669"/>
    <property type="project" value="UniProtKB-KW"/>
</dbReference>
<dbReference type="NCBIfam" id="TIGR01549">
    <property type="entry name" value="HAD-SF-IA-v1"/>
    <property type="match status" value="1"/>
</dbReference>
<dbReference type="OrthoDB" id="3362560at2"/>
<dbReference type="InterPro" id="IPR036412">
    <property type="entry name" value="HAD-like_sf"/>
</dbReference>
<sequence length="232" mass="24804">MTVTGVLFDFSGTLFRIESPTAWLRHAAARRGLHLGDGELTRLAAALAAAGAQPGGPPPTAVPPRLTDAWAHRDRSAAEHRAAYLGLAREVALPEEGLYEALYARHMEPDAWLPYPDAPGVLASLRERGIPVAVVSNIGWDPRPVFRAHGLHASVDAYVLSYEHGVQKPDARLFRTACRAIGRRPEDVLMVGDSAAADGGAAAIGCAVRLVEHRPAAERPDALRRAVDRAVA</sequence>
<keyword evidence="2" id="KW-1185">Reference proteome</keyword>
<organism evidence="1 2">
    <name type="scientific">Streptomyces mobaraensis</name>
    <name type="common">Streptoverticillium mobaraense</name>
    <dbReference type="NCBI Taxonomy" id="35621"/>
    <lineage>
        <taxon>Bacteria</taxon>
        <taxon>Bacillati</taxon>
        <taxon>Actinomycetota</taxon>
        <taxon>Actinomycetes</taxon>
        <taxon>Kitasatosporales</taxon>
        <taxon>Streptomycetaceae</taxon>
        <taxon>Streptomyces</taxon>
    </lineage>
</organism>
<dbReference type="AlphaFoldDB" id="A0A5N5W472"/>
<reference evidence="1 2" key="1">
    <citation type="journal article" date="2019" name="Microb. Cell Fact.">
        <title>Exploring novel herbicidin analogues by transcriptional regulator overexpression and MS/MS molecular networking.</title>
        <authorList>
            <person name="Shi Y."/>
            <person name="Gu R."/>
            <person name="Li Y."/>
            <person name="Wang X."/>
            <person name="Ren W."/>
            <person name="Li X."/>
            <person name="Wang L."/>
            <person name="Xie Y."/>
            <person name="Hong B."/>
        </authorList>
    </citation>
    <scope>NUCLEOTIDE SEQUENCE [LARGE SCALE GENOMIC DNA]</scope>
    <source>
        <strain evidence="1 2">US-43</strain>
    </source>
</reference>
<dbReference type="PANTHER" id="PTHR46649">
    <property type="match status" value="1"/>
</dbReference>
<proteinExistence type="predicted"/>